<protein>
    <submittedName>
        <fullName evidence="2">Uncharacterized protein</fullName>
    </submittedName>
</protein>
<gene>
    <name evidence="2" type="ORF">DFSSTS7063_01767</name>
</gene>
<evidence type="ECO:0000313" key="3">
    <source>
        <dbReference type="Proteomes" id="UP000358366"/>
    </source>
</evidence>
<reference evidence="2 3" key="1">
    <citation type="submission" date="2019-07" db="EMBL/GenBank/DDBJ databases">
        <authorList>
            <person name="Hibberd C M."/>
            <person name="Gehrig L. J."/>
            <person name="Chang H.-W."/>
            <person name="Venkatesh S."/>
        </authorList>
    </citation>
    <scope>NUCLEOTIDE SEQUENCE [LARGE SCALE GENOMIC DNA]</scope>
    <source>
        <strain evidence="2">Dorea_formicigenerans_SSTS_Bg7063</strain>
    </source>
</reference>
<sequence length="39" mass="4288">MLTILSGRDARRGKGFLENAENAQGNEGGHRNGEKEIFN</sequence>
<accession>A0A564TSB4</accession>
<name>A0A564TSB4_9FIRM</name>
<dbReference type="EMBL" id="CABHNI010000032">
    <property type="protein sequence ID" value="VUX10148.1"/>
    <property type="molecule type" value="Genomic_DNA"/>
</dbReference>
<feature type="region of interest" description="Disordered" evidence="1">
    <location>
        <begin position="1"/>
        <end position="39"/>
    </location>
</feature>
<organism evidence="2 3">
    <name type="scientific">Dorea formicigenerans</name>
    <dbReference type="NCBI Taxonomy" id="39486"/>
    <lineage>
        <taxon>Bacteria</taxon>
        <taxon>Bacillati</taxon>
        <taxon>Bacillota</taxon>
        <taxon>Clostridia</taxon>
        <taxon>Lachnospirales</taxon>
        <taxon>Lachnospiraceae</taxon>
        <taxon>Dorea</taxon>
    </lineage>
</organism>
<dbReference type="Proteomes" id="UP000358366">
    <property type="component" value="Unassembled WGS sequence"/>
</dbReference>
<dbReference type="AlphaFoldDB" id="A0A564TSB4"/>
<feature type="compositionally biased region" description="Basic and acidic residues" evidence="1">
    <location>
        <begin position="28"/>
        <end position="39"/>
    </location>
</feature>
<evidence type="ECO:0000256" key="1">
    <source>
        <dbReference type="SAM" id="MobiDB-lite"/>
    </source>
</evidence>
<evidence type="ECO:0000313" key="2">
    <source>
        <dbReference type="EMBL" id="VUX10148.1"/>
    </source>
</evidence>
<proteinExistence type="predicted"/>